<dbReference type="Proteomes" id="UP001353858">
    <property type="component" value="Unassembled WGS sequence"/>
</dbReference>
<feature type="chain" id="PRO_5042873680" evidence="1">
    <location>
        <begin position="24"/>
        <end position="176"/>
    </location>
</feature>
<keyword evidence="3" id="KW-1185">Reference proteome</keyword>
<dbReference type="EMBL" id="JARPUR010000001">
    <property type="protein sequence ID" value="KAK4885376.1"/>
    <property type="molecule type" value="Genomic_DNA"/>
</dbReference>
<organism evidence="2 3">
    <name type="scientific">Aquatica leii</name>
    <dbReference type="NCBI Taxonomy" id="1421715"/>
    <lineage>
        <taxon>Eukaryota</taxon>
        <taxon>Metazoa</taxon>
        <taxon>Ecdysozoa</taxon>
        <taxon>Arthropoda</taxon>
        <taxon>Hexapoda</taxon>
        <taxon>Insecta</taxon>
        <taxon>Pterygota</taxon>
        <taxon>Neoptera</taxon>
        <taxon>Endopterygota</taxon>
        <taxon>Coleoptera</taxon>
        <taxon>Polyphaga</taxon>
        <taxon>Elateriformia</taxon>
        <taxon>Elateroidea</taxon>
        <taxon>Lampyridae</taxon>
        <taxon>Luciolinae</taxon>
        <taxon>Aquatica</taxon>
    </lineage>
</organism>
<proteinExistence type="predicted"/>
<accession>A0AAN7SCU5</accession>
<sequence>MAKSILLKIFLFYVCVVLHKVSTEMMTLDSRVEHCLWNGSFAKSSYESFFRKQIAEEYAKLQIVTGLTRYHLNIFGDYNLIPTNNKLYGDFLICSWSTFGYIKNNQIIYDSIEMALREALIREVGATGPGTNLSILQARSIINTCKTNLWMPLSLIVINLQNCIHTEIKYLNSLNS</sequence>
<feature type="signal peptide" evidence="1">
    <location>
        <begin position="1"/>
        <end position="23"/>
    </location>
</feature>
<reference evidence="3" key="1">
    <citation type="submission" date="2023-01" db="EMBL/GenBank/DDBJ databases">
        <title>Key to firefly adult light organ development and bioluminescence: homeobox transcription factors regulate luciferase expression and transportation to peroxisome.</title>
        <authorList>
            <person name="Fu X."/>
        </authorList>
    </citation>
    <scope>NUCLEOTIDE SEQUENCE [LARGE SCALE GENOMIC DNA]</scope>
</reference>
<name>A0AAN7SCU5_9COLE</name>
<evidence type="ECO:0000313" key="2">
    <source>
        <dbReference type="EMBL" id="KAK4885376.1"/>
    </source>
</evidence>
<keyword evidence="1" id="KW-0732">Signal</keyword>
<gene>
    <name evidence="2" type="ORF">RN001_001647</name>
</gene>
<comment type="caution">
    <text evidence="2">The sequence shown here is derived from an EMBL/GenBank/DDBJ whole genome shotgun (WGS) entry which is preliminary data.</text>
</comment>
<protein>
    <submittedName>
        <fullName evidence="2">Uncharacterized protein</fullName>
    </submittedName>
</protein>
<dbReference type="AlphaFoldDB" id="A0AAN7SCU5"/>
<evidence type="ECO:0000313" key="3">
    <source>
        <dbReference type="Proteomes" id="UP001353858"/>
    </source>
</evidence>
<evidence type="ECO:0000256" key="1">
    <source>
        <dbReference type="SAM" id="SignalP"/>
    </source>
</evidence>